<sequence>MAKPADIESLRDTDLYGLLEIQDDAIPEAIKKAYRKKALKFHPDKNPNNPKAAEMFHLLTKALEVLSDVAARGAYDRFQKAKKAAEERNRHLDSKRRKMKEELEARETNFAFSKKNTTFKAQVAPDLNPLSQLQREIERLRKEGSRMVEVEQERMREELRKADTQSRTADSSNQSSSPRFKVRWHVDKGDSYNSGVTEAFLRDVFGRYDNVTIIISPKKLGSAIIEFGNVLRAEKAFMAENGKMFELTWLNAPSTVWPSSGSSPSSPAPATTTKVPLTHEEYEARVLERMKEAAARKRKAAEVAAAENASQPDIIVL</sequence>
<dbReference type="Proteomes" id="UP000186922">
    <property type="component" value="Unassembled WGS sequence"/>
</dbReference>
<dbReference type="CDD" id="cd06257">
    <property type="entry name" value="DnaJ"/>
    <property type="match status" value="1"/>
</dbReference>
<evidence type="ECO:0000313" key="9">
    <source>
        <dbReference type="Proteomes" id="UP000186922"/>
    </source>
</evidence>
<dbReference type="PRINTS" id="PR00625">
    <property type="entry name" value="JDOMAIN"/>
</dbReference>
<keyword evidence="9" id="KW-1185">Reference proteome</keyword>
<evidence type="ECO:0000313" key="8">
    <source>
        <dbReference type="EMBL" id="GAV07167.1"/>
    </source>
</evidence>
<feature type="compositionally biased region" description="Basic and acidic residues" evidence="6">
    <location>
        <begin position="155"/>
        <end position="164"/>
    </location>
</feature>
<organism evidence="8 9">
    <name type="scientific">Ramazzottius varieornatus</name>
    <name type="common">Water bear</name>
    <name type="synonym">Tardigrade</name>
    <dbReference type="NCBI Taxonomy" id="947166"/>
    <lineage>
        <taxon>Eukaryota</taxon>
        <taxon>Metazoa</taxon>
        <taxon>Ecdysozoa</taxon>
        <taxon>Tardigrada</taxon>
        <taxon>Eutardigrada</taxon>
        <taxon>Parachela</taxon>
        <taxon>Hypsibioidea</taxon>
        <taxon>Ramazzottiidae</taxon>
        <taxon>Ramazzottius</taxon>
    </lineage>
</organism>
<dbReference type="GO" id="GO:0003676">
    <property type="term" value="F:nucleic acid binding"/>
    <property type="evidence" value="ECO:0007669"/>
    <property type="project" value="InterPro"/>
</dbReference>
<evidence type="ECO:0000256" key="1">
    <source>
        <dbReference type="ARBA" id="ARBA00004123"/>
    </source>
</evidence>
<feature type="compositionally biased region" description="Polar residues" evidence="6">
    <location>
        <begin position="165"/>
        <end position="178"/>
    </location>
</feature>
<keyword evidence="5" id="KW-0539">Nucleus</keyword>
<accession>A0A1D1W0P3</accession>
<evidence type="ECO:0000259" key="7">
    <source>
        <dbReference type="PROSITE" id="PS50076"/>
    </source>
</evidence>
<evidence type="ECO:0000256" key="4">
    <source>
        <dbReference type="ARBA" id="ARBA00023186"/>
    </source>
</evidence>
<evidence type="ECO:0000256" key="2">
    <source>
        <dbReference type="ARBA" id="ARBA00004496"/>
    </source>
</evidence>
<dbReference type="Gene3D" id="3.30.70.330">
    <property type="match status" value="1"/>
</dbReference>
<keyword evidence="4" id="KW-0143">Chaperone</keyword>
<dbReference type="SMART" id="SM00271">
    <property type="entry name" value="DnaJ"/>
    <property type="match status" value="1"/>
</dbReference>
<dbReference type="SUPFAM" id="SSF54928">
    <property type="entry name" value="RNA-binding domain, RBD"/>
    <property type="match status" value="1"/>
</dbReference>
<dbReference type="OrthoDB" id="259708at2759"/>
<dbReference type="EMBL" id="BDGG01000014">
    <property type="protein sequence ID" value="GAV07167.1"/>
    <property type="molecule type" value="Genomic_DNA"/>
</dbReference>
<dbReference type="PANTHER" id="PTHR44313:SF1">
    <property type="entry name" value="DNAJ HOMOLOG SUBFAMILY C MEMBER 17"/>
    <property type="match status" value="1"/>
</dbReference>
<protein>
    <recommendedName>
        <fullName evidence="7">J domain-containing protein</fullName>
    </recommendedName>
</protein>
<comment type="subcellular location">
    <subcellularLocation>
        <location evidence="2">Cytoplasm</location>
    </subcellularLocation>
    <subcellularLocation>
        <location evidence="1">Nucleus</location>
    </subcellularLocation>
</comment>
<keyword evidence="3" id="KW-0963">Cytoplasm</keyword>
<dbReference type="Pfam" id="PF00226">
    <property type="entry name" value="DnaJ"/>
    <property type="match status" value="1"/>
</dbReference>
<dbReference type="GO" id="GO:0000390">
    <property type="term" value="P:spliceosomal complex disassembly"/>
    <property type="evidence" value="ECO:0007669"/>
    <property type="project" value="TreeGrafter"/>
</dbReference>
<dbReference type="InterPro" id="IPR052094">
    <property type="entry name" value="Pre-mRNA-splicing_ERAD"/>
</dbReference>
<gene>
    <name evidence="8" type="primary">RvY_17042-1</name>
    <name evidence="8" type="synonym">RvY_17042.1</name>
    <name evidence="8" type="ORF">RvY_17042</name>
</gene>
<dbReference type="GO" id="GO:0005681">
    <property type="term" value="C:spliceosomal complex"/>
    <property type="evidence" value="ECO:0007669"/>
    <property type="project" value="TreeGrafter"/>
</dbReference>
<proteinExistence type="predicted"/>
<feature type="region of interest" description="Disordered" evidence="6">
    <location>
        <begin position="155"/>
        <end position="179"/>
    </location>
</feature>
<dbReference type="InterPro" id="IPR035979">
    <property type="entry name" value="RBD_domain_sf"/>
</dbReference>
<feature type="compositionally biased region" description="Low complexity" evidence="6">
    <location>
        <begin position="256"/>
        <end position="273"/>
    </location>
</feature>
<dbReference type="InterPro" id="IPR001623">
    <property type="entry name" value="DnaJ_domain"/>
</dbReference>
<dbReference type="InterPro" id="IPR012677">
    <property type="entry name" value="Nucleotide-bd_a/b_plait_sf"/>
</dbReference>
<evidence type="ECO:0000256" key="6">
    <source>
        <dbReference type="SAM" id="MobiDB-lite"/>
    </source>
</evidence>
<feature type="region of interest" description="Disordered" evidence="6">
    <location>
        <begin position="256"/>
        <end position="277"/>
    </location>
</feature>
<dbReference type="InterPro" id="IPR036869">
    <property type="entry name" value="J_dom_sf"/>
</dbReference>
<reference evidence="8 9" key="1">
    <citation type="journal article" date="2016" name="Nat. Commun.">
        <title>Extremotolerant tardigrade genome and improved radiotolerance of human cultured cells by tardigrade-unique protein.</title>
        <authorList>
            <person name="Hashimoto T."/>
            <person name="Horikawa D.D."/>
            <person name="Saito Y."/>
            <person name="Kuwahara H."/>
            <person name="Kozuka-Hata H."/>
            <person name="Shin-I T."/>
            <person name="Minakuchi Y."/>
            <person name="Ohishi K."/>
            <person name="Motoyama A."/>
            <person name="Aizu T."/>
            <person name="Enomoto A."/>
            <person name="Kondo K."/>
            <person name="Tanaka S."/>
            <person name="Hara Y."/>
            <person name="Koshikawa S."/>
            <person name="Sagara H."/>
            <person name="Miura T."/>
            <person name="Yokobori S."/>
            <person name="Miyagawa K."/>
            <person name="Suzuki Y."/>
            <person name="Kubo T."/>
            <person name="Oyama M."/>
            <person name="Kohara Y."/>
            <person name="Fujiyama A."/>
            <person name="Arakawa K."/>
            <person name="Katayama T."/>
            <person name="Toyoda A."/>
            <person name="Kunieda T."/>
        </authorList>
    </citation>
    <scope>NUCLEOTIDE SEQUENCE [LARGE SCALE GENOMIC DNA]</scope>
    <source>
        <strain evidence="8 9">YOKOZUNA-1</strain>
    </source>
</reference>
<dbReference type="PROSITE" id="PS50076">
    <property type="entry name" value="DNAJ_2"/>
    <property type="match status" value="1"/>
</dbReference>
<dbReference type="SUPFAM" id="SSF46565">
    <property type="entry name" value="Chaperone J-domain"/>
    <property type="match status" value="1"/>
</dbReference>
<dbReference type="STRING" id="947166.A0A1D1W0P3"/>
<dbReference type="Gene3D" id="1.10.287.110">
    <property type="entry name" value="DnaJ domain"/>
    <property type="match status" value="1"/>
</dbReference>
<evidence type="ECO:0000256" key="3">
    <source>
        <dbReference type="ARBA" id="ARBA00022490"/>
    </source>
</evidence>
<name>A0A1D1W0P3_RAMVA</name>
<evidence type="ECO:0000256" key="5">
    <source>
        <dbReference type="ARBA" id="ARBA00023242"/>
    </source>
</evidence>
<feature type="domain" description="J" evidence="7">
    <location>
        <begin position="14"/>
        <end position="79"/>
    </location>
</feature>
<dbReference type="GO" id="GO:0005737">
    <property type="term" value="C:cytoplasm"/>
    <property type="evidence" value="ECO:0007669"/>
    <property type="project" value="UniProtKB-SubCell"/>
</dbReference>
<dbReference type="PANTHER" id="PTHR44313">
    <property type="entry name" value="DNAJ HOMOLOG SUBFAMILY C MEMBER 17"/>
    <property type="match status" value="1"/>
</dbReference>
<comment type="caution">
    <text evidence="8">The sequence shown here is derived from an EMBL/GenBank/DDBJ whole genome shotgun (WGS) entry which is preliminary data.</text>
</comment>
<dbReference type="AlphaFoldDB" id="A0A1D1W0P3"/>